<evidence type="ECO:0000313" key="2">
    <source>
        <dbReference type="Proteomes" id="UP000807353"/>
    </source>
</evidence>
<dbReference type="InterPro" id="IPR041078">
    <property type="entry name" value="Plavaka"/>
</dbReference>
<reference evidence="1" key="1">
    <citation type="submission" date="2020-11" db="EMBL/GenBank/DDBJ databases">
        <authorList>
            <consortium name="DOE Joint Genome Institute"/>
            <person name="Ahrendt S."/>
            <person name="Riley R."/>
            <person name="Andreopoulos W."/>
            <person name="Labutti K."/>
            <person name="Pangilinan J."/>
            <person name="Ruiz-Duenas F.J."/>
            <person name="Barrasa J.M."/>
            <person name="Sanchez-Garcia M."/>
            <person name="Camarero S."/>
            <person name="Miyauchi S."/>
            <person name="Serrano A."/>
            <person name="Linde D."/>
            <person name="Babiker R."/>
            <person name="Drula E."/>
            <person name="Ayuso-Fernandez I."/>
            <person name="Pacheco R."/>
            <person name="Padilla G."/>
            <person name="Ferreira P."/>
            <person name="Barriuso J."/>
            <person name="Kellner H."/>
            <person name="Castanera R."/>
            <person name="Alfaro M."/>
            <person name="Ramirez L."/>
            <person name="Pisabarro A.G."/>
            <person name="Kuo A."/>
            <person name="Tritt A."/>
            <person name="Lipzen A."/>
            <person name="He G."/>
            <person name="Yan M."/>
            <person name="Ng V."/>
            <person name="Cullen D."/>
            <person name="Martin F."/>
            <person name="Rosso M.-N."/>
            <person name="Henrissat B."/>
            <person name="Hibbett D."/>
            <person name="Martinez A.T."/>
            <person name="Grigoriev I.V."/>
        </authorList>
    </citation>
    <scope>NUCLEOTIDE SEQUENCE</scope>
    <source>
        <strain evidence="1">CBS 247.69</strain>
    </source>
</reference>
<dbReference type="Proteomes" id="UP000807353">
    <property type="component" value="Unassembled WGS sequence"/>
</dbReference>
<dbReference type="Pfam" id="PF18759">
    <property type="entry name" value="Plavaka"/>
    <property type="match status" value="1"/>
</dbReference>
<name>A0A9P5XSU6_9AGAR</name>
<evidence type="ECO:0000313" key="1">
    <source>
        <dbReference type="EMBL" id="KAF9455141.1"/>
    </source>
</evidence>
<proteinExistence type="predicted"/>
<sequence>IRRVILHVLDFFRSSVNQFGILREYKHRPSYDPDVHVKPDDLANYPVNPPISRPPIQPPPWPFSNMSKYLLMNWFHTGGNLKSEGEVTRLAQEVISAPGFQPGDLAGFNTNLENKTLDNASRAPGYGNPFLGDDWHEVSVEISIPVPVKGSAPQLFQIPGLHYRSIVEVIKATFGAKSALPFHLSPFKRIHVGPLGQETRIYDEVYTSEAFEEAHDKLQKQPMEPGCTLERVISGLMFWSDSTHLTNFGTASVWPLYMYYGNLSKYIRAKPNSGACHHMAFIPSVSYSFDMQIYLT</sequence>
<feature type="non-terminal residue" evidence="1">
    <location>
        <position position="1"/>
    </location>
</feature>
<accession>A0A9P5XSU6</accession>
<protein>
    <submittedName>
        <fullName evidence="1">Uncharacterized protein</fullName>
    </submittedName>
</protein>
<dbReference type="EMBL" id="MU151045">
    <property type="protein sequence ID" value="KAF9455141.1"/>
    <property type="molecule type" value="Genomic_DNA"/>
</dbReference>
<dbReference type="AlphaFoldDB" id="A0A9P5XSU6"/>
<gene>
    <name evidence="1" type="ORF">BDZ94DRAFT_1180592</name>
</gene>
<organism evidence="1 2">
    <name type="scientific">Collybia nuda</name>
    <dbReference type="NCBI Taxonomy" id="64659"/>
    <lineage>
        <taxon>Eukaryota</taxon>
        <taxon>Fungi</taxon>
        <taxon>Dikarya</taxon>
        <taxon>Basidiomycota</taxon>
        <taxon>Agaricomycotina</taxon>
        <taxon>Agaricomycetes</taxon>
        <taxon>Agaricomycetidae</taxon>
        <taxon>Agaricales</taxon>
        <taxon>Tricholomatineae</taxon>
        <taxon>Clitocybaceae</taxon>
        <taxon>Collybia</taxon>
    </lineage>
</organism>
<comment type="caution">
    <text evidence="1">The sequence shown here is derived from an EMBL/GenBank/DDBJ whole genome shotgun (WGS) entry which is preliminary data.</text>
</comment>
<dbReference type="OrthoDB" id="3208495at2759"/>
<keyword evidence="2" id="KW-1185">Reference proteome</keyword>